<dbReference type="GO" id="GO:0005634">
    <property type="term" value="C:nucleus"/>
    <property type="evidence" value="ECO:0007669"/>
    <property type="project" value="UniProtKB-UniRule"/>
</dbReference>
<feature type="region of interest" description="Disordered" evidence="9">
    <location>
        <begin position="177"/>
        <end position="197"/>
    </location>
</feature>
<comment type="similarity">
    <text evidence="2">Belongs to the HMGB family.</text>
</comment>
<evidence type="ECO:0000256" key="4">
    <source>
        <dbReference type="ARBA" id="ARBA00022729"/>
    </source>
</evidence>
<keyword evidence="10" id="KW-0472">Membrane</keyword>
<keyword evidence="5 10" id="KW-1133">Transmembrane helix</keyword>
<comment type="caution">
    <text evidence="12">The sequence shown here is derived from an EMBL/GenBank/DDBJ whole genome shotgun (WGS) entry which is preliminary data.</text>
</comment>
<dbReference type="STRING" id="6334.A0A0V1BWH8"/>
<dbReference type="PANTHER" id="PTHR13055">
    <property type="entry name" value="TUMOR ENDOTHELIAL MARKER 7 RELATED"/>
    <property type="match status" value="1"/>
</dbReference>
<feature type="DNA-binding region" description="HMG box" evidence="8">
    <location>
        <begin position="106"/>
        <end position="174"/>
    </location>
</feature>
<keyword evidence="3 10" id="KW-0812">Transmembrane</keyword>
<evidence type="ECO:0000256" key="7">
    <source>
        <dbReference type="ARBA" id="ARBA00023242"/>
    </source>
</evidence>
<evidence type="ECO:0000256" key="8">
    <source>
        <dbReference type="PROSITE-ProRule" id="PRU00267"/>
    </source>
</evidence>
<dbReference type="FunFam" id="1.10.30.10:FF:000016">
    <property type="entry name" value="FACT complex subunit SSRP1"/>
    <property type="match status" value="1"/>
</dbReference>
<dbReference type="AlphaFoldDB" id="A0A0V1BWH8"/>
<feature type="compositionally biased region" description="Low complexity" evidence="9">
    <location>
        <begin position="182"/>
        <end position="194"/>
    </location>
</feature>
<proteinExistence type="inferred from homology"/>
<dbReference type="EMBL" id="JYDH01000008">
    <property type="protein sequence ID" value="KRY41319.1"/>
    <property type="molecule type" value="Genomic_DNA"/>
</dbReference>
<evidence type="ECO:0000256" key="9">
    <source>
        <dbReference type="SAM" id="MobiDB-lite"/>
    </source>
</evidence>
<dbReference type="PROSITE" id="PS50118">
    <property type="entry name" value="HMG_BOX_2"/>
    <property type="match status" value="2"/>
</dbReference>
<feature type="DNA-binding region" description="HMG box" evidence="8">
    <location>
        <begin position="18"/>
        <end position="88"/>
    </location>
</feature>
<dbReference type="GO" id="GO:0003677">
    <property type="term" value="F:DNA binding"/>
    <property type="evidence" value="ECO:0007669"/>
    <property type="project" value="UniProtKB-UniRule"/>
</dbReference>
<evidence type="ECO:0000313" key="12">
    <source>
        <dbReference type="EMBL" id="KRY41319.1"/>
    </source>
</evidence>
<dbReference type="PRINTS" id="PR00886">
    <property type="entry name" value="HIGHMOBLTY12"/>
</dbReference>
<sequence>MHTKTVVREIMVREAGKPRGKTSPYGFFVKMCYEEHKKKYPSENVQVTEISKKCSEKWKTMTQQEKQRFYELAQKDRERYQAEVAAFGGEDALRKRKRNKKDPNAPKRALSAFFFFSHAERPEVQKSHPDWKVGQLAQELGRMWKALNDEQKRKYEEMAIKDKARYELEMKDYKSGKKAVPRANAGRGAASSSAPTPMEDDDVPFQWTLGIFLASCSFNSERYEKLHVLNKRDSSQMKVKRDIDDEFEDGIPLLNETELWVNSTHKTVDHMYYTMHIYKPDANRLKDFWISIPDLIKKNSSVRGKVRHAQLSNSYRKAVSQPLSFKFPFYGHIAQNITIATGGFVYVGEYIHHWLAATQYIAPLMANFDTTVNEESSILYVDTGNTFIIEWSNVQLRKQEKAGNFTFQLSLHNNGDIWFVYKQIPVAVTDVNDLHHPRKVGLSDAYLYTQTTLALNRRMIYEYHRIEVPLEAVQTGAVVEIKANPVCMMFDTCEACMNATLKAFNCSWCPIPSSEGSSFCSDEAGLHRRRQDWRKYKCDLPNPNFYCSSLNETSVDNNRTVLPFEDNVVIASTQSLSTSLPTTAVESQSLLLTTGSSTANAFTTNMAQGQEKIISGTDPAKASGLSSGGVVSLLFIISSIIGLVGWVIYAYYNPHTRSGQFLIRYRPSKWRLNGNRSGIRYTASVHIFFN</sequence>
<dbReference type="InterPro" id="IPR031152">
    <property type="entry name" value="PLXDC"/>
</dbReference>
<evidence type="ECO:0000256" key="6">
    <source>
        <dbReference type="ARBA" id="ARBA00023125"/>
    </source>
</evidence>
<feature type="non-terminal residue" evidence="12">
    <location>
        <position position="690"/>
    </location>
</feature>
<keyword evidence="7 8" id="KW-0539">Nucleus</keyword>
<evidence type="ECO:0000256" key="2">
    <source>
        <dbReference type="ARBA" id="ARBA00008774"/>
    </source>
</evidence>
<dbReference type="FunCoup" id="A0A0V1BWH8">
    <property type="interactions" value="857"/>
</dbReference>
<dbReference type="InterPro" id="IPR009071">
    <property type="entry name" value="HMG_box_dom"/>
</dbReference>
<dbReference type="OrthoDB" id="6285106at2759"/>
<accession>A0A0V1BWH8</accession>
<feature type="domain" description="HMG box" evidence="11">
    <location>
        <begin position="106"/>
        <end position="174"/>
    </location>
</feature>
<dbReference type="PANTHER" id="PTHR13055:SF12">
    <property type="entry name" value="LD40707P"/>
    <property type="match status" value="1"/>
</dbReference>
<reference evidence="12 13" key="1">
    <citation type="submission" date="2015-01" db="EMBL/GenBank/DDBJ databases">
        <title>Evolution of Trichinella species and genotypes.</title>
        <authorList>
            <person name="Korhonen P.K."/>
            <person name="Edoardo P."/>
            <person name="Giuseppe L.R."/>
            <person name="Gasser R.B."/>
        </authorList>
    </citation>
    <scope>NUCLEOTIDE SEQUENCE [LARGE SCALE GENOMIC DNA]</scope>
    <source>
        <strain evidence="12">ISS3</strain>
    </source>
</reference>
<dbReference type="FunFam" id="1.10.30.10:FF:000042">
    <property type="entry name" value="High mobility group protein 1.2"/>
    <property type="match status" value="1"/>
</dbReference>
<keyword evidence="6 8" id="KW-0238">DNA-binding</keyword>
<dbReference type="Proteomes" id="UP000054776">
    <property type="component" value="Unassembled WGS sequence"/>
</dbReference>
<feature type="domain" description="HMG box" evidence="11">
    <location>
        <begin position="18"/>
        <end position="88"/>
    </location>
</feature>
<dbReference type="SUPFAM" id="SSF47095">
    <property type="entry name" value="HMG-box"/>
    <property type="match status" value="2"/>
</dbReference>
<evidence type="ECO:0000259" key="11">
    <source>
        <dbReference type="PROSITE" id="PS50118"/>
    </source>
</evidence>
<evidence type="ECO:0000256" key="5">
    <source>
        <dbReference type="ARBA" id="ARBA00022989"/>
    </source>
</evidence>
<feature type="transmembrane region" description="Helical" evidence="10">
    <location>
        <begin position="630"/>
        <end position="652"/>
    </location>
</feature>
<dbReference type="SMART" id="SM00398">
    <property type="entry name" value="HMG"/>
    <property type="match status" value="2"/>
</dbReference>
<protein>
    <submittedName>
        <fullName evidence="12">High mobility group protein 1.2</fullName>
    </submittedName>
</protein>
<dbReference type="Gene3D" id="1.10.30.10">
    <property type="entry name" value="High mobility group box domain"/>
    <property type="match status" value="2"/>
</dbReference>
<keyword evidence="4" id="KW-0732">Signal</keyword>
<dbReference type="Pfam" id="PF09011">
    <property type="entry name" value="HMG_box_2"/>
    <property type="match status" value="1"/>
</dbReference>
<dbReference type="Pfam" id="PF00505">
    <property type="entry name" value="HMG_box"/>
    <property type="match status" value="1"/>
</dbReference>
<dbReference type="InParanoid" id="A0A0V1BWH8"/>
<dbReference type="CDD" id="cd21978">
    <property type="entry name" value="HMG-box_HMGB_rpt1"/>
    <property type="match status" value="1"/>
</dbReference>
<name>A0A0V1BWH8_TRISP</name>
<evidence type="ECO:0000256" key="3">
    <source>
        <dbReference type="ARBA" id="ARBA00022692"/>
    </source>
</evidence>
<evidence type="ECO:0000256" key="10">
    <source>
        <dbReference type="SAM" id="Phobius"/>
    </source>
</evidence>
<gene>
    <name evidence="12" type="primary">hmg-1.2</name>
    <name evidence="12" type="ORF">T01_4982</name>
</gene>
<organism evidence="12 13">
    <name type="scientific">Trichinella spiralis</name>
    <name type="common">Trichina worm</name>
    <dbReference type="NCBI Taxonomy" id="6334"/>
    <lineage>
        <taxon>Eukaryota</taxon>
        <taxon>Metazoa</taxon>
        <taxon>Ecdysozoa</taxon>
        <taxon>Nematoda</taxon>
        <taxon>Enoplea</taxon>
        <taxon>Dorylaimia</taxon>
        <taxon>Trichinellida</taxon>
        <taxon>Trichinellidae</taxon>
        <taxon>Trichinella</taxon>
    </lineage>
</organism>
<evidence type="ECO:0000256" key="1">
    <source>
        <dbReference type="ARBA" id="ARBA00004479"/>
    </source>
</evidence>
<evidence type="ECO:0000313" key="13">
    <source>
        <dbReference type="Proteomes" id="UP000054776"/>
    </source>
</evidence>
<dbReference type="InterPro" id="IPR036910">
    <property type="entry name" value="HMG_box_dom_sf"/>
</dbReference>
<dbReference type="GO" id="GO:0016020">
    <property type="term" value="C:membrane"/>
    <property type="evidence" value="ECO:0007669"/>
    <property type="project" value="UniProtKB-SubCell"/>
</dbReference>
<keyword evidence="13" id="KW-1185">Reference proteome</keyword>
<dbReference type="CDD" id="cd01390">
    <property type="entry name" value="HMG-box_NHP6-like"/>
    <property type="match status" value="1"/>
</dbReference>
<comment type="subcellular location">
    <subcellularLocation>
        <location evidence="1">Membrane</location>
        <topology evidence="1">Single-pass type I membrane protein</topology>
    </subcellularLocation>
</comment>